<dbReference type="SUPFAM" id="SSF48264">
    <property type="entry name" value="Cytochrome P450"/>
    <property type="match status" value="1"/>
</dbReference>
<dbReference type="InterPro" id="IPR002397">
    <property type="entry name" value="Cyt_P450_B"/>
</dbReference>
<dbReference type="GO" id="GO:0005506">
    <property type="term" value="F:iron ion binding"/>
    <property type="evidence" value="ECO:0007669"/>
    <property type="project" value="InterPro"/>
</dbReference>
<dbReference type="GO" id="GO:0004497">
    <property type="term" value="F:monooxygenase activity"/>
    <property type="evidence" value="ECO:0007669"/>
    <property type="project" value="UniProtKB-KW"/>
</dbReference>
<dbReference type="Proteomes" id="UP000326912">
    <property type="component" value="Unassembled WGS sequence"/>
</dbReference>
<keyword evidence="3 7" id="KW-0479">Metal-binding</keyword>
<evidence type="ECO:0000256" key="2">
    <source>
        <dbReference type="ARBA" id="ARBA00022617"/>
    </source>
</evidence>
<dbReference type="Pfam" id="PF00067">
    <property type="entry name" value="p450"/>
    <property type="match status" value="1"/>
</dbReference>
<evidence type="ECO:0000256" key="1">
    <source>
        <dbReference type="ARBA" id="ARBA00010617"/>
    </source>
</evidence>
<dbReference type="PRINTS" id="PR00359">
    <property type="entry name" value="BP450"/>
</dbReference>
<dbReference type="RefSeq" id="WP_151754581.1">
    <property type="nucleotide sequence ID" value="NZ_BKZW01000001.1"/>
</dbReference>
<evidence type="ECO:0000313" key="9">
    <source>
        <dbReference type="Proteomes" id="UP000326912"/>
    </source>
</evidence>
<protein>
    <submittedName>
        <fullName evidence="8">Cytochrome P450</fullName>
    </submittedName>
</protein>
<dbReference type="PRINTS" id="PR00385">
    <property type="entry name" value="P450"/>
</dbReference>
<dbReference type="AlphaFoldDB" id="A0A5J4KJV8"/>
<evidence type="ECO:0000256" key="7">
    <source>
        <dbReference type="RuleBase" id="RU000461"/>
    </source>
</evidence>
<sequence>MSSIELGSPAFKANPYPVFANVRKDDPVKQVILPGNRLGWLITRYEDAELALRDARFVKDPQRALSSEQLQQQFGNIPMGQDADSEDVALRRPAFFERHMLGVDPPNHTRLRSLVNLSFTPRFIERWRERIQAIANELLASVEAKGTMDLVNDFAFPLPMLVITKMLGIPREDQDKFRVWSNLFIESSGDPDSFRQNAEQIAAFREYLRYLIDKKREQPAEDLLSSLIEAETAGNKLSQGELISMVSLLLIAGHETTVNLISNGMLALLQHLEQKELLQQDPALIKSAIEEFLRFHGPLMTATQRWMGEDVELNGKLLKRGDYVVVILASANHDEETFKNPETLDITRQDNRHLAFGKGIHYCLGAPLARLEGQIAISTLLQRFPHIRLAVAPEELTWRPGALIMGLRSLPVNF</sequence>
<keyword evidence="5 7" id="KW-0408">Iron</keyword>
<dbReference type="CDD" id="cd11029">
    <property type="entry name" value="CYP107-like"/>
    <property type="match status" value="1"/>
</dbReference>
<evidence type="ECO:0000256" key="6">
    <source>
        <dbReference type="ARBA" id="ARBA00023033"/>
    </source>
</evidence>
<dbReference type="FunFam" id="1.10.630.10:FF:000018">
    <property type="entry name" value="Cytochrome P450 monooxygenase"/>
    <property type="match status" value="1"/>
</dbReference>
<evidence type="ECO:0000256" key="4">
    <source>
        <dbReference type="ARBA" id="ARBA00023002"/>
    </source>
</evidence>
<keyword evidence="2 7" id="KW-0349">Heme</keyword>
<dbReference type="InterPro" id="IPR017972">
    <property type="entry name" value="Cyt_P450_CS"/>
</dbReference>
<evidence type="ECO:0000256" key="3">
    <source>
        <dbReference type="ARBA" id="ARBA00022723"/>
    </source>
</evidence>
<proteinExistence type="inferred from homology"/>
<organism evidence="8 9">
    <name type="scientific">Dictyobacter vulcani</name>
    <dbReference type="NCBI Taxonomy" id="2607529"/>
    <lineage>
        <taxon>Bacteria</taxon>
        <taxon>Bacillati</taxon>
        <taxon>Chloroflexota</taxon>
        <taxon>Ktedonobacteria</taxon>
        <taxon>Ktedonobacterales</taxon>
        <taxon>Dictyobacteraceae</taxon>
        <taxon>Dictyobacter</taxon>
    </lineage>
</organism>
<dbReference type="PROSITE" id="PS00086">
    <property type="entry name" value="CYTOCHROME_P450"/>
    <property type="match status" value="1"/>
</dbReference>
<dbReference type="EMBL" id="BKZW01000001">
    <property type="protein sequence ID" value="GER86449.1"/>
    <property type="molecule type" value="Genomic_DNA"/>
</dbReference>
<accession>A0A5J4KJV8</accession>
<dbReference type="InterPro" id="IPR001128">
    <property type="entry name" value="Cyt_P450"/>
</dbReference>
<reference evidence="8 9" key="1">
    <citation type="submission" date="2019-10" db="EMBL/GenBank/DDBJ databases">
        <title>Dictyobacter vulcani sp. nov., within the class Ktedonobacteria, isolated from soil of volcanic Mt. Zao.</title>
        <authorList>
            <person name="Zheng Y."/>
            <person name="Wang C.M."/>
            <person name="Sakai Y."/>
            <person name="Abe K."/>
            <person name="Yokota A."/>
            <person name="Yabe S."/>
        </authorList>
    </citation>
    <scope>NUCLEOTIDE SEQUENCE [LARGE SCALE GENOMIC DNA]</scope>
    <source>
        <strain evidence="8 9">W12</strain>
    </source>
</reference>
<keyword evidence="9" id="KW-1185">Reference proteome</keyword>
<gene>
    <name evidence="8" type="ORF">KDW_06110</name>
</gene>
<comment type="caution">
    <text evidence="8">The sequence shown here is derived from an EMBL/GenBank/DDBJ whole genome shotgun (WGS) entry which is preliminary data.</text>
</comment>
<dbReference type="GO" id="GO:0016705">
    <property type="term" value="F:oxidoreductase activity, acting on paired donors, with incorporation or reduction of molecular oxygen"/>
    <property type="evidence" value="ECO:0007669"/>
    <property type="project" value="InterPro"/>
</dbReference>
<keyword evidence="4 7" id="KW-0560">Oxidoreductase</keyword>
<dbReference type="Gene3D" id="1.10.630.10">
    <property type="entry name" value="Cytochrome P450"/>
    <property type="match status" value="1"/>
</dbReference>
<comment type="similarity">
    <text evidence="1 7">Belongs to the cytochrome P450 family.</text>
</comment>
<dbReference type="GO" id="GO:0020037">
    <property type="term" value="F:heme binding"/>
    <property type="evidence" value="ECO:0007669"/>
    <property type="project" value="InterPro"/>
</dbReference>
<dbReference type="InterPro" id="IPR036396">
    <property type="entry name" value="Cyt_P450_sf"/>
</dbReference>
<dbReference type="PANTHER" id="PTHR46696">
    <property type="entry name" value="P450, PUTATIVE (EUROFUNG)-RELATED"/>
    <property type="match status" value="1"/>
</dbReference>
<keyword evidence="6 7" id="KW-0503">Monooxygenase</keyword>
<dbReference type="PANTHER" id="PTHR46696:SF1">
    <property type="entry name" value="CYTOCHROME P450 YJIB-RELATED"/>
    <property type="match status" value="1"/>
</dbReference>
<evidence type="ECO:0000313" key="8">
    <source>
        <dbReference type="EMBL" id="GER86449.1"/>
    </source>
</evidence>
<name>A0A5J4KJV8_9CHLR</name>
<evidence type="ECO:0000256" key="5">
    <source>
        <dbReference type="ARBA" id="ARBA00023004"/>
    </source>
</evidence>